<dbReference type="InterPro" id="IPR035897">
    <property type="entry name" value="Toll_tir_struct_dom_sf"/>
</dbReference>
<dbReference type="Proteomes" id="UP001317870">
    <property type="component" value="Chromosome"/>
</dbReference>
<name>A0ABN6U5R8_9NOCA</name>
<protein>
    <recommendedName>
        <fullName evidence="2">TIR domain-containing protein</fullName>
    </recommendedName>
</protein>
<accession>A0ABN6U5R8</accession>
<evidence type="ECO:0000313" key="4">
    <source>
        <dbReference type="Proteomes" id="UP001317870"/>
    </source>
</evidence>
<gene>
    <name evidence="3" type="ORF">IFM12276_35160</name>
</gene>
<organism evidence="3 4">
    <name type="scientific">Nocardia sputorum</name>
    <dbReference type="NCBI Taxonomy" id="2984338"/>
    <lineage>
        <taxon>Bacteria</taxon>
        <taxon>Bacillati</taxon>
        <taxon>Actinomycetota</taxon>
        <taxon>Actinomycetes</taxon>
        <taxon>Mycobacteriales</taxon>
        <taxon>Nocardiaceae</taxon>
        <taxon>Nocardia</taxon>
    </lineage>
</organism>
<dbReference type="SUPFAM" id="SSF52200">
    <property type="entry name" value="Toll/Interleukin receptor TIR domain"/>
    <property type="match status" value="1"/>
</dbReference>
<dbReference type="RefSeq" id="WP_281873333.1">
    <property type="nucleotide sequence ID" value="NZ_AP026978.1"/>
</dbReference>
<feature type="transmembrane region" description="Helical" evidence="1">
    <location>
        <begin position="176"/>
        <end position="194"/>
    </location>
</feature>
<evidence type="ECO:0000259" key="2">
    <source>
        <dbReference type="PROSITE" id="PS50104"/>
    </source>
</evidence>
<sequence length="408" mass="45046">MNRYRIFLSYRRDGTHHFVGRLRATFEKELPDDLTFFDRDSIDVGVPFRQAIVQAIAGSAVVIVVIGSEWLSAHNKSRLHAPDDPVRMEIETALSLGKVILPLLVDDARLPHPDELPPSIRNLLEHNTVRIRSEVYDDDTDRLVRIVDGLVAQSVPERRTDSGTVFPDTGESASTYLNVAIAGIAIPLFVWFVFRVHGELRDLLSVLFGVSVVSGHFYMISRGDKLAIDAGGVEVRKVGVVHRFSWRDIDRLAIYPTGKSVFLVARMVDPLIQRKYSHASGWPRWDSGTGQLLICDLKVEAYRNAGKDGGSISFTTDRYSGGSEYVLESVKRYRPYGGFGGLPPPVPVSDPVPRRAIGVAVAVVLAVLVTLMAVSVARSTDTASSRNRHFGLYPTTSGMVEYGDTARA</sequence>
<feature type="transmembrane region" description="Helical" evidence="1">
    <location>
        <begin position="356"/>
        <end position="377"/>
    </location>
</feature>
<feature type="domain" description="TIR" evidence="2">
    <location>
        <begin position="2"/>
        <end position="154"/>
    </location>
</feature>
<dbReference type="PROSITE" id="PS50104">
    <property type="entry name" value="TIR"/>
    <property type="match status" value="1"/>
</dbReference>
<feature type="transmembrane region" description="Helical" evidence="1">
    <location>
        <begin position="51"/>
        <end position="71"/>
    </location>
</feature>
<keyword evidence="1" id="KW-0472">Membrane</keyword>
<evidence type="ECO:0000313" key="3">
    <source>
        <dbReference type="EMBL" id="BDU00488.1"/>
    </source>
</evidence>
<proteinExistence type="predicted"/>
<dbReference type="EMBL" id="AP026978">
    <property type="protein sequence ID" value="BDU00488.1"/>
    <property type="molecule type" value="Genomic_DNA"/>
</dbReference>
<keyword evidence="1" id="KW-1133">Transmembrane helix</keyword>
<keyword evidence="1" id="KW-0812">Transmembrane</keyword>
<feature type="transmembrane region" description="Helical" evidence="1">
    <location>
        <begin position="200"/>
        <end position="220"/>
    </location>
</feature>
<dbReference type="InterPro" id="IPR000157">
    <property type="entry name" value="TIR_dom"/>
</dbReference>
<evidence type="ECO:0000256" key="1">
    <source>
        <dbReference type="SAM" id="Phobius"/>
    </source>
</evidence>
<dbReference type="Pfam" id="PF13676">
    <property type="entry name" value="TIR_2"/>
    <property type="match status" value="1"/>
</dbReference>
<dbReference type="Gene3D" id="3.40.50.10140">
    <property type="entry name" value="Toll/interleukin-1 receptor homology (TIR) domain"/>
    <property type="match status" value="1"/>
</dbReference>
<reference evidence="3 4" key="1">
    <citation type="submission" date="2022-11" db="EMBL/GenBank/DDBJ databases">
        <title>Genome Sequencing of Nocardia sp. ON39_IFM12276 and assembly.</title>
        <authorList>
            <person name="Shimojima M."/>
            <person name="Toyokawa M."/>
            <person name="Uesaka K."/>
        </authorList>
    </citation>
    <scope>NUCLEOTIDE SEQUENCE [LARGE SCALE GENOMIC DNA]</scope>
    <source>
        <strain evidence="3 4">IFM 12276</strain>
    </source>
</reference>
<keyword evidence="4" id="KW-1185">Reference proteome</keyword>